<evidence type="ECO:0000256" key="5">
    <source>
        <dbReference type="ARBA" id="ARBA00022692"/>
    </source>
</evidence>
<keyword evidence="6 9" id="KW-1133">Transmembrane helix</keyword>
<dbReference type="RefSeq" id="WP_114511488.1">
    <property type="nucleotide sequence ID" value="NZ_QPMK01000010.1"/>
</dbReference>
<dbReference type="Proteomes" id="UP000253977">
    <property type="component" value="Unassembled WGS sequence"/>
</dbReference>
<dbReference type="PANTHER" id="PTHR32024">
    <property type="entry name" value="TRK SYSTEM POTASSIUM UPTAKE PROTEIN TRKG-RELATED"/>
    <property type="match status" value="1"/>
</dbReference>
<keyword evidence="11" id="KW-1185">Reference proteome</keyword>
<evidence type="ECO:0000256" key="4">
    <source>
        <dbReference type="ARBA" id="ARBA00022475"/>
    </source>
</evidence>
<dbReference type="GO" id="GO:0005886">
    <property type="term" value="C:plasma membrane"/>
    <property type="evidence" value="ECO:0007669"/>
    <property type="project" value="UniProtKB-SubCell"/>
</dbReference>
<comment type="similarity">
    <text evidence="2">Belongs to the TrkH potassium transport family.</text>
</comment>
<accession>A0A369TRU8</accession>
<dbReference type="GO" id="GO:0008324">
    <property type="term" value="F:monoatomic cation transmembrane transporter activity"/>
    <property type="evidence" value="ECO:0007669"/>
    <property type="project" value="InterPro"/>
</dbReference>
<feature type="transmembrane region" description="Helical" evidence="9">
    <location>
        <begin position="184"/>
        <end position="208"/>
    </location>
</feature>
<dbReference type="OrthoDB" id="9810952at2"/>
<protein>
    <submittedName>
        <fullName evidence="10">TrkH family potassium uptake protein</fullName>
    </submittedName>
</protein>
<keyword evidence="8 9" id="KW-0472">Membrane</keyword>
<feature type="transmembrane region" description="Helical" evidence="9">
    <location>
        <begin position="43"/>
        <end position="62"/>
    </location>
</feature>
<dbReference type="Pfam" id="PF02386">
    <property type="entry name" value="TrkH"/>
    <property type="match status" value="2"/>
</dbReference>
<evidence type="ECO:0000256" key="3">
    <source>
        <dbReference type="ARBA" id="ARBA00022448"/>
    </source>
</evidence>
<proteinExistence type="inferred from homology"/>
<evidence type="ECO:0000313" key="11">
    <source>
        <dbReference type="Proteomes" id="UP000253977"/>
    </source>
</evidence>
<reference evidence="10 11" key="1">
    <citation type="submission" date="2018-07" db="EMBL/GenBank/DDBJ databases">
        <title>Thalassococcus profundi sp. nov., a marine bacterium isolated from deep seawater of Okinawa Trough.</title>
        <authorList>
            <person name="Yu M."/>
        </authorList>
    </citation>
    <scope>NUCLEOTIDE SEQUENCE [LARGE SCALE GENOMIC DNA]</scope>
    <source>
        <strain evidence="10 11">WRAS1</strain>
    </source>
</reference>
<dbReference type="PANTHER" id="PTHR32024:SF2">
    <property type="entry name" value="TRK SYSTEM POTASSIUM UPTAKE PROTEIN TRKG-RELATED"/>
    <property type="match status" value="1"/>
</dbReference>
<dbReference type="EMBL" id="QPMK01000010">
    <property type="protein sequence ID" value="RDD65676.1"/>
    <property type="molecule type" value="Genomic_DNA"/>
</dbReference>
<feature type="transmembrane region" description="Helical" evidence="9">
    <location>
        <begin position="270"/>
        <end position="289"/>
    </location>
</feature>
<evidence type="ECO:0000256" key="1">
    <source>
        <dbReference type="ARBA" id="ARBA00004651"/>
    </source>
</evidence>
<feature type="transmembrane region" description="Helical" evidence="9">
    <location>
        <begin position="450"/>
        <end position="470"/>
    </location>
</feature>
<feature type="transmembrane region" description="Helical" evidence="9">
    <location>
        <begin position="390"/>
        <end position="411"/>
    </location>
</feature>
<dbReference type="InterPro" id="IPR003445">
    <property type="entry name" value="Cat_transpt"/>
</dbReference>
<sequence length="478" mass="50018">MTATTALLARPNAVLQALAQQSPVFLAVVVPPCFVAFATGEHALGLSFVAQIAALVVLMIYHRNSDFPDDLRQIEALVTFALIFLAASLLVTPPFVMLGMTPLHALFEAVSGITSTGLSVAEDTENWPVAGHLLRGWIQWCGGFAIAFAGLAIFAGSPGASLAIGGSSFAERDNNVSLRAQARLVLRVYAALSLLAVIACLLVLPNWWEAVSVALSAVSTGGFTPRGDSLSSYSPLAQGVVLGICVLAAVSLMAYVQIPRDGLRGALAKSHLRATLGLMVGATLLFAAIDYGLNQSDAGEIYRGALNFLSAFSTAGFSTNEVSSHVGLLPLILVAMFIGADIGSTGGGIKVGRLVIMMQIVRLSFVRLSVPPSAVTYLRDGGERVAADRVIAVGTLIALYLVAQMIGWVVFLASGAPALPALFEVTSALSTVGLSQGLTGPDMAAHLKGTLIVLMLLGRLEFIALIMLFLPGTWWKRS</sequence>
<dbReference type="GO" id="GO:0030001">
    <property type="term" value="P:metal ion transport"/>
    <property type="evidence" value="ECO:0007669"/>
    <property type="project" value="UniProtKB-ARBA"/>
</dbReference>
<evidence type="ECO:0000256" key="2">
    <source>
        <dbReference type="ARBA" id="ARBA00009137"/>
    </source>
</evidence>
<feature type="transmembrane region" description="Helical" evidence="9">
    <location>
        <begin position="74"/>
        <end position="96"/>
    </location>
</feature>
<evidence type="ECO:0000256" key="7">
    <source>
        <dbReference type="ARBA" id="ARBA00023065"/>
    </source>
</evidence>
<evidence type="ECO:0000256" key="9">
    <source>
        <dbReference type="SAM" id="Phobius"/>
    </source>
</evidence>
<keyword evidence="7" id="KW-0406">Ion transport</keyword>
<comment type="caution">
    <text evidence="10">The sequence shown here is derived from an EMBL/GenBank/DDBJ whole genome shotgun (WGS) entry which is preliminary data.</text>
</comment>
<keyword evidence="5 9" id="KW-0812">Transmembrane</keyword>
<feature type="transmembrane region" description="Helical" evidence="9">
    <location>
        <begin position="322"/>
        <end position="339"/>
    </location>
</feature>
<evidence type="ECO:0000256" key="8">
    <source>
        <dbReference type="ARBA" id="ARBA00023136"/>
    </source>
</evidence>
<evidence type="ECO:0000256" key="6">
    <source>
        <dbReference type="ARBA" id="ARBA00022989"/>
    </source>
</evidence>
<keyword evidence="3" id="KW-0813">Transport</keyword>
<dbReference type="AlphaFoldDB" id="A0A369TRU8"/>
<comment type="subcellular location">
    <subcellularLocation>
        <location evidence="1">Cell membrane</location>
        <topology evidence="1">Multi-pass membrane protein</topology>
    </subcellularLocation>
</comment>
<feature type="transmembrane region" description="Helical" evidence="9">
    <location>
        <begin position="236"/>
        <end position="258"/>
    </location>
</feature>
<evidence type="ECO:0000313" key="10">
    <source>
        <dbReference type="EMBL" id="RDD65676.1"/>
    </source>
</evidence>
<name>A0A369TRU8_9RHOB</name>
<feature type="transmembrane region" description="Helical" evidence="9">
    <location>
        <begin position="137"/>
        <end position="164"/>
    </location>
</feature>
<keyword evidence="4" id="KW-1003">Cell membrane</keyword>
<gene>
    <name evidence="10" type="ORF">DU478_13450</name>
</gene>
<organism evidence="10 11">
    <name type="scientific">Thalassococcus profundi</name>
    <dbReference type="NCBI Taxonomy" id="2282382"/>
    <lineage>
        <taxon>Bacteria</taxon>
        <taxon>Pseudomonadati</taxon>
        <taxon>Pseudomonadota</taxon>
        <taxon>Alphaproteobacteria</taxon>
        <taxon>Rhodobacterales</taxon>
        <taxon>Roseobacteraceae</taxon>
        <taxon>Thalassococcus</taxon>
    </lineage>
</organism>